<sequence length="55" mass="6658">IHQKDQLQNIYLKNLINSEDIQQMNLIKNNHILQNHHLILNIYSIYYKSSSCLYK</sequence>
<organism evidence="1 2">
    <name type="scientific">Glomus cerebriforme</name>
    <dbReference type="NCBI Taxonomy" id="658196"/>
    <lineage>
        <taxon>Eukaryota</taxon>
        <taxon>Fungi</taxon>
        <taxon>Fungi incertae sedis</taxon>
        <taxon>Mucoromycota</taxon>
        <taxon>Glomeromycotina</taxon>
        <taxon>Glomeromycetes</taxon>
        <taxon>Glomerales</taxon>
        <taxon>Glomeraceae</taxon>
        <taxon>Glomus</taxon>
    </lineage>
</organism>
<comment type="caution">
    <text evidence="1">The sequence shown here is derived from an EMBL/GenBank/DDBJ whole genome shotgun (WGS) entry which is preliminary data.</text>
</comment>
<feature type="non-terminal residue" evidence="1">
    <location>
        <position position="1"/>
    </location>
</feature>
<accession>A0A397TAP3</accession>
<evidence type="ECO:0000313" key="1">
    <source>
        <dbReference type="EMBL" id="RIA94419.1"/>
    </source>
</evidence>
<keyword evidence="2" id="KW-1185">Reference proteome</keyword>
<gene>
    <name evidence="1" type="ORF">C1645_760184</name>
</gene>
<protein>
    <submittedName>
        <fullName evidence="1">Uncharacterized protein</fullName>
    </submittedName>
</protein>
<dbReference type="Proteomes" id="UP000265703">
    <property type="component" value="Unassembled WGS sequence"/>
</dbReference>
<proteinExistence type="predicted"/>
<name>A0A397TAP3_9GLOM</name>
<dbReference type="AlphaFoldDB" id="A0A397TAP3"/>
<reference evidence="1 2" key="1">
    <citation type="submission" date="2018-06" db="EMBL/GenBank/DDBJ databases">
        <title>Comparative genomics reveals the genomic features of Rhizophagus irregularis, R. cerebriforme, R. diaphanum and Gigaspora rosea, and their symbiotic lifestyle signature.</title>
        <authorList>
            <person name="Morin E."/>
            <person name="San Clemente H."/>
            <person name="Chen E.C.H."/>
            <person name="De La Providencia I."/>
            <person name="Hainaut M."/>
            <person name="Kuo A."/>
            <person name="Kohler A."/>
            <person name="Murat C."/>
            <person name="Tang N."/>
            <person name="Roy S."/>
            <person name="Loubradou J."/>
            <person name="Henrissat B."/>
            <person name="Grigoriev I.V."/>
            <person name="Corradi N."/>
            <person name="Roux C."/>
            <person name="Martin F.M."/>
        </authorList>
    </citation>
    <scope>NUCLEOTIDE SEQUENCE [LARGE SCALE GENOMIC DNA]</scope>
    <source>
        <strain evidence="1 2">DAOM 227022</strain>
    </source>
</reference>
<evidence type="ECO:0000313" key="2">
    <source>
        <dbReference type="Proteomes" id="UP000265703"/>
    </source>
</evidence>
<dbReference type="EMBL" id="QKYT01000081">
    <property type="protein sequence ID" value="RIA94419.1"/>
    <property type="molecule type" value="Genomic_DNA"/>
</dbReference>